<dbReference type="InterPro" id="IPR017452">
    <property type="entry name" value="GPCR_Rhodpsn_7TM"/>
</dbReference>
<dbReference type="Gene3D" id="1.20.1070.10">
    <property type="entry name" value="Rhodopsin 7-helix transmembrane proteins"/>
    <property type="match status" value="1"/>
</dbReference>
<dbReference type="InterPro" id="IPR052954">
    <property type="entry name" value="GPCR-Ligand_Int"/>
</dbReference>
<dbReference type="GO" id="GO:0016020">
    <property type="term" value="C:membrane"/>
    <property type="evidence" value="ECO:0007669"/>
    <property type="project" value="UniProtKB-SubCell"/>
</dbReference>
<dbReference type="InterPro" id="IPR000276">
    <property type="entry name" value="GPCR_Rhodpsn"/>
</dbReference>
<sequence>MESADNGNQLSTLQINVTMTTENNSRDVISYEENVSLKESEIDCRTFLFVIYVVVFGMICVFGLIGNTLSFLVLQWEKHGHVATFLLQVMALIDNLFLLTTGFSQIYSATGTYFGWLYDPVQPFIQMLVWPLVHITQLGTVWITVLIAFNRYIAICKPFQAPKLCTMSRVRLQVILMVGFCVLYCVPRFFEYRIAYVHDVRINRTVPIANITSLLENDYYKYIYENGLYTLIVFLAPLVMLVMLNACLIRELWRARQRALQRQMPAFVAVDDQENNLTLVMVVIILVFVMCQTPALINNMLFVLAGSQYVCGRPYFYYFHISNLLVSANSAVNFVIYCIFRKQFRERLRAFCHKEMSLVKYSQSTSNCHGQTTTVYTDNCYPTKL</sequence>
<organism evidence="7 8">
    <name type="scientific">Paralvinella palmiformis</name>
    <dbReference type="NCBI Taxonomy" id="53620"/>
    <lineage>
        <taxon>Eukaryota</taxon>
        <taxon>Metazoa</taxon>
        <taxon>Spiralia</taxon>
        <taxon>Lophotrochozoa</taxon>
        <taxon>Annelida</taxon>
        <taxon>Polychaeta</taxon>
        <taxon>Sedentaria</taxon>
        <taxon>Canalipalpata</taxon>
        <taxon>Terebellida</taxon>
        <taxon>Terebelliformia</taxon>
        <taxon>Alvinellidae</taxon>
        <taxon>Paralvinella</taxon>
    </lineage>
</organism>
<feature type="transmembrane region" description="Helical" evidence="5">
    <location>
        <begin position="47"/>
        <end position="73"/>
    </location>
</feature>
<feature type="transmembrane region" description="Helical" evidence="5">
    <location>
        <begin position="228"/>
        <end position="248"/>
    </location>
</feature>
<feature type="transmembrane region" description="Helical" evidence="5">
    <location>
        <begin position="277"/>
        <end position="297"/>
    </location>
</feature>
<dbReference type="Proteomes" id="UP001208570">
    <property type="component" value="Unassembled WGS sequence"/>
</dbReference>
<evidence type="ECO:0000256" key="3">
    <source>
        <dbReference type="ARBA" id="ARBA00022989"/>
    </source>
</evidence>
<evidence type="ECO:0000313" key="8">
    <source>
        <dbReference type="Proteomes" id="UP001208570"/>
    </source>
</evidence>
<dbReference type="PANTHER" id="PTHR46641:SF2">
    <property type="entry name" value="FMRFAMIDE RECEPTOR"/>
    <property type="match status" value="1"/>
</dbReference>
<feature type="domain" description="G-protein coupled receptors family 1 profile" evidence="6">
    <location>
        <begin position="66"/>
        <end position="337"/>
    </location>
</feature>
<protein>
    <recommendedName>
        <fullName evidence="6">G-protein coupled receptors family 1 profile domain-containing protein</fullName>
    </recommendedName>
</protein>
<dbReference type="AlphaFoldDB" id="A0AAD9N8X5"/>
<comment type="caution">
    <text evidence="7">The sequence shown here is derived from an EMBL/GenBank/DDBJ whole genome shotgun (WGS) entry which is preliminary data.</text>
</comment>
<accession>A0AAD9N8X5</accession>
<comment type="subcellular location">
    <subcellularLocation>
        <location evidence="1">Membrane</location>
    </subcellularLocation>
</comment>
<feature type="transmembrane region" description="Helical" evidence="5">
    <location>
        <begin position="127"/>
        <end position="149"/>
    </location>
</feature>
<name>A0AAD9N8X5_9ANNE</name>
<evidence type="ECO:0000256" key="2">
    <source>
        <dbReference type="ARBA" id="ARBA00022692"/>
    </source>
</evidence>
<dbReference type="Pfam" id="PF00001">
    <property type="entry name" value="7tm_1"/>
    <property type="match status" value="1"/>
</dbReference>
<feature type="transmembrane region" description="Helical" evidence="5">
    <location>
        <begin position="85"/>
        <end position="107"/>
    </location>
</feature>
<dbReference type="PANTHER" id="PTHR46641">
    <property type="entry name" value="FMRFAMIDE RECEPTOR-RELATED"/>
    <property type="match status" value="1"/>
</dbReference>
<dbReference type="PROSITE" id="PS50262">
    <property type="entry name" value="G_PROTEIN_RECEP_F1_2"/>
    <property type="match status" value="1"/>
</dbReference>
<dbReference type="GO" id="GO:0004930">
    <property type="term" value="F:G protein-coupled receptor activity"/>
    <property type="evidence" value="ECO:0007669"/>
    <property type="project" value="InterPro"/>
</dbReference>
<evidence type="ECO:0000256" key="5">
    <source>
        <dbReference type="SAM" id="Phobius"/>
    </source>
</evidence>
<evidence type="ECO:0000256" key="4">
    <source>
        <dbReference type="ARBA" id="ARBA00023136"/>
    </source>
</evidence>
<dbReference type="PRINTS" id="PR00237">
    <property type="entry name" value="GPCRRHODOPSN"/>
</dbReference>
<keyword evidence="8" id="KW-1185">Reference proteome</keyword>
<keyword evidence="4 5" id="KW-0472">Membrane</keyword>
<keyword evidence="2 5" id="KW-0812">Transmembrane</keyword>
<proteinExistence type="predicted"/>
<keyword evidence="3 5" id="KW-1133">Transmembrane helix</keyword>
<feature type="transmembrane region" description="Helical" evidence="5">
    <location>
        <begin position="317"/>
        <end position="340"/>
    </location>
</feature>
<evidence type="ECO:0000259" key="6">
    <source>
        <dbReference type="PROSITE" id="PS50262"/>
    </source>
</evidence>
<dbReference type="CDD" id="cd14978">
    <property type="entry name" value="7tmA_FMRFamide_R-like"/>
    <property type="match status" value="1"/>
</dbReference>
<dbReference type="SUPFAM" id="SSF81321">
    <property type="entry name" value="Family A G protein-coupled receptor-like"/>
    <property type="match status" value="1"/>
</dbReference>
<reference evidence="7" key="1">
    <citation type="journal article" date="2023" name="Mol. Biol. Evol.">
        <title>Third-Generation Sequencing Reveals the Adaptive Role of the Epigenome in Three Deep-Sea Polychaetes.</title>
        <authorList>
            <person name="Perez M."/>
            <person name="Aroh O."/>
            <person name="Sun Y."/>
            <person name="Lan Y."/>
            <person name="Juniper S.K."/>
            <person name="Young C.R."/>
            <person name="Angers B."/>
            <person name="Qian P.Y."/>
        </authorList>
    </citation>
    <scope>NUCLEOTIDE SEQUENCE</scope>
    <source>
        <strain evidence="7">P08H-3</strain>
    </source>
</reference>
<feature type="transmembrane region" description="Helical" evidence="5">
    <location>
        <begin position="170"/>
        <end position="190"/>
    </location>
</feature>
<gene>
    <name evidence="7" type="ORF">LSH36_146g03019</name>
</gene>
<evidence type="ECO:0000313" key="7">
    <source>
        <dbReference type="EMBL" id="KAK2159788.1"/>
    </source>
</evidence>
<dbReference type="EMBL" id="JAODUP010000146">
    <property type="protein sequence ID" value="KAK2159788.1"/>
    <property type="molecule type" value="Genomic_DNA"/>
</dbReference>
<evidence type="ECO:0000256" key="1">
    <source>
        <dbReference type="ARBA" id="ARBA00004370"/>
    </source>
</evidence>